<name>L8HFY4_ACACF</name>
<dbReference type="CDD" id="cd01299">
    <property type="entry name" value="Met_dep_hydrolase_A"/>
    <property type="match status" value="1"/>
</dbReference>
<dbReference type="RefSeq" id="XP_004353583.1">
    <property type="nucleotide sequence ID" value="XM_004353531.1"/>
</dbReference>
<dbReference type="STRING" id="1257118.L8HFY4"/>
<evidence type="ECO:0000313" key="2">
    <source>
        <dbReference type="EMBL" id="ELR24055.1"/>
    </source>
</evidence>
<dbReference type="Gene3D" id="3.20.20.140">
    <property type="entry name" value="Metal-dependent hydrolases"/>
    <property type="match status" value="1"/>
</dbReference>
<evidence type="ECO:0000313" key="3">
    <source>
        <dbReference type="Proteomes" id="UP000011083"/>
    </source>
</evidence>
<dbReference type="OMA" id="HCIDNGV"/>
<dbReference type="InterPro" id="IPR032466">
    <property type="entry name" value="Metal_Hydrolase"/>
</dbReference>
<dbReference type="Pfam" id="PF01979">
    <property type="entry name" value="Amidohydro_1"/>
    <property type="match status" value="1"/>
</dbReference>
<proteinExistence type="predicted"/>
<sequence length="340" mass="36171">MRHLCQSSAALLKCGWTTLRVAGDADVYFAALDLRRAIDEGIHMGPRMTGAGHYLSITGGGGDINTIAPEHAGCVVADGKVVDGPDEMRKAVREEIKYGSDWIKLLVTGAYMSMSTSSADAPMHVHFSPQELHVAVEETRRLGKHVMAHAHSAEGIKQAVRAGVRSIEHGSFIDDEGIELMLQHGTWLVPTQFIGVYYSTMASSASAAPLSKMLQLQKETDEQSIACLRKAVAAGVKIACGSDFVGWDPALNVRELECLVAQLGMTPVEALRAATSSAAELLGWDKRVGSVACGLLADLIVVDGDPGLDIACMRQVRAVVLGGAVVHSTLPAMQPTTKKM</sequence>
<dbReference type="InterPro" id="IPR051781">
    <property type="entry name" value="Metallo-dep_Hydrolase"/>
</dbReference>
<evidence type="ECO:0000259" key="1">
    <source>
        <dbReference type="Pfam" id="PF01979"/>
    </source>
</evidence>
<accession>L8HFY4</accession>
<reference evidence="2 3" key="1">
    <citation type="journal article" date="2013" name="Genome Biol.">
        <title>Genome of Acanthamoeba castellanii highlights extensive lateral gene transfer and early evolution of tyrosine kinase signaling.</title>
        <authorList>
            <person name="Clarke M."/>
            <person name="Lohan A.J."/>
            <person name="Liu B."/>
            <person name="Lagkouvardos I."/>
            <person name="Roy S."/>
            <person name="Zafar N."/>
            <person name="Bertelli C."/>
            <person name="Schilde C."/>
            <person name="Kianianmomeni A."/>
            <person name="Burglin T.R."/>
            <person name="Frech C."/>
            <person name="Turcotte B."/>
            <person name="Kopec K.O."/>
            <person name="Synnott J.M."/>
            <person name="Choo C."/>
            <person name="Paponov I."/>
            <person name="Finkler A."/>
            <person name="Soon Heng Tan C."/>
            <person name="Hutchins A.P."/>
            <person name="Weinmeier T."/>
            <person name="Rattei T."/>
            <person name="Chu J.S."/>
            <person name="Gimenez G."/>
            <person name="Irimia M."/>
            <person name="Rigden D.J."/>
            <person name="Fitzpatrick D.A."/>
            <person name="Lorenzo-Morales J."/>
            <person name="Bateman A."/>
            <person name="Chiu C.H."/>
            <person name="Tang P."/>
            <person name="Hegemann P."/>
            <person name="Fromm H."/>
            <person name="Raoult D."/>
            <person name="Greub G."/>
            <person name="Miranda-Saavedra D."/>
            <person name="Chen N."/>
            <person name="Nash P."/>
            <person name="Ginger M.L."/>
            <person name="Horn M."/>
            <person name="Schaap P."/>
            <person name="Caler L."/>
            <person name="Loftus B."/>
        </authorList>
    </citation>
    <scope>NUCLEOTIDE SEQUENCE [LARGE SCALE GENOMIC DNA]</scope>
    <source>
        <strain evidence="2 3">Neff</strain>
    </source>
</reference>
<keyword evidence="3" id="KW-1185">Reference proteome</keyword>
<dbReference type="GO" id="GO:0016810">
    <property type="term" value="F:hydrolase activity, acting on carbon-nitrogen (but not peptide) bonds"/>
    <property type="evidence" value="ECO:0007669"/>
    <property type="project" value="InterPro"/>
</dbReference>
<dbReference type="InterPro" id="IPR006680">
    <property type="entry name" value="Amidohydro-rel"/>
</dbReference>
<protein>
    <submittedName>
        <fullName evidence="2">Amidohydrolase</fullName>
    </submittedName>
</protein>
<dbReference type="Gene3D" id="2.30.40.10">
    <property type="entry name" value="Urease, subunit C, domain 1"/>
    <property type="match status" value="1"/>
</dbReference>
<dbReference type="KEGG" id="acan:ACA1_013490"/>
<dbReference type="OrthoDB" id="194468at2759"/>
<gene>
    <name evidence="2" type="ORF">ACA1_013490</name>
</gene>
<feature type="domain" description="Amidohydrolase-related" evidence="1">
    <location>
        <begin position="8"/>
        <end position="325"/>
    </location>
</feature>
<keyword evidence="2" id="KW-0378">Hydrolase</keyword>
<dbReference type="GeneID" id="14925067"/>
<dbReference type="EMBL" id="KB007839">
    <property type="protein sequence ID" value="ELR24055.1"/>
    <property type="molecule type" value="Genomic_DNA"/>
</dbReference>
<dbReference type="AlphaFoldDB" id="L8HFY4"/>
<dbReference type="InterPro" id="IPR011059">
    <property type="entry name" value="Metal-dep_hydrolase_composite"/>
</dbReference>
<dbReference type="PANTHER" id="PTHR43135:SF3">
    <property type="entry name" value="ALPHA-D-RIBOSE 1-METHYLPHOSPHONATE 5-TRIPHOSPHATE DIPHOSPHATASE"/>
    <property type="match status" value="1"/>
</dbReference>
<dbReference type="VEuPathDB" id="AmoebaDB:ACA1_013490"/>
<dbReference type="PANTHER" id="PTHR43135">
    <property type="entry name" value="ALPHA-D-RIBOSE 1-METHYLPHOSPHONATE 5-TRIPHOSPHATE DIPHOSPHATASE"/>
    <property type="match status" value="1"/>
</dbReference>
<dbReference type="SUPFAM" id="SSF51556">
    <property type="entry name" value="Metallo-dependent hydrolases"/>
    <property type="match status" value="1"/>
</dbReference>
<dbReference type="Proteomes" id="UP000011083">
    <property type="component" value="Unassembled WGS sequence"/>
</dbReference>
<organism evidence="2 3">
    <name type="scientific">Acanthamoeba castellanii (strain ATCC 30010 / Neff)</name>
    <dbReference type="NCBI Taxonomy" id="1257118"/>
    <lineage>
        <taxon>Eukaryota</taxon>
        <taxon>Amoebozoa</taxon>
        <taxon>Discosea</taxon>
        <taxon>Longamoebia</taxon>
        <taxon>Centramoebida</taxon>
        <taxon>Acanthamoebidae</taxon>
        <taxon>Acanthamoeba</taxon>
    </lineage>
</organism>
<dbReference type="InterPro" id="IPR057744">
    <property type="entry name" value="OTAase-like"/>
</dbReference>